<dbReference type="SMART" id="SM00986">
    <property type="entry name" value="UDG"/>
    <property type="match status" value="1"/>
</dbReference>
<evidence type="ECO:0000313" key="3">
    <source>
        <dbReference type="Proteomes" id="UP000184139"/>
    </source>
</evidence>
<evidence type="ECO:0000313" key="2">
    <source>
        <dbReference type="EMBL" id="SHI11980.1"/>
    </source>
</evidence>
<evidence type="ECO:0000259" key="1">
    <source>
        <dbReference type="SMART" id="SM00986"/>
    </source>
</evidence>
<dbReference type="STRING" id="1121409.SAMN02745124_04095"/>
<proteinExistence type="predicted"/>
<organism evidence="2 3">
    <name type="scientific">Desulfofustis glycolicus DSM 9705</name>
    <dbReference type="NCBI Taxonomy" id="1121409"/>
    <lineage>
        <taxon>Bacteria</taxon>
        <taxon>Pseudomonadati</taxon>
        <taxon>Thermodesulfobacteriota</taxon>
        <taxon>Desulfobulbia</taxon>
        <taxon>Desulfobulbales</taxon>
        <taxon>Desulfocapsaceae</taxon>
        <taxon>Desulfofustis</taxon>
    </lineage>
</organism>
<dbReference type="Pfam" id="PF03167">
    <property type="entry name" value="UDG"/>
    <property type="match status" value="1"/>
</dbReference>
<feature type="domain" description="Uracil-DNA glycosylase-like" evidence="1">
    <location>
        <begin position="34"/>
        <end position="179"/>
    </location>
</feature>
<reference evidence="2 3" key="1">
    <citation type="submission" date="2016-11" db="EMBL/GenBank/DDBJ databases">
        <authorList>
            <person name="Jaros S."/>
            <person name="Januszkiewicz K."/>
            <person name="Wedrychowicz H."/>
        </authorList>
    </citation>
    <scope>NUCLEOTIDE SEQUENCE [LARGE SCALE GENOMIC DNA]</scope>
    <source>
        <strain evidence="2 3">DSM 9705</strain>
    </source>
</reference>
<accession>A0A1M5YIY7</accession>
<dbReference type="PANTHER" id="PTHR42160:SF1">
    <property type="entry name" value="URACIL-DNA GLYCOSYLASE SUPERFAMILY PROTEIN"/>
    <property type="match status" value="1"/>
</dbReference>
<protein>
    <submittedName>
        <fullName evidence="2">Uracil-DNA glycosylase</fullName>
    </submittedName>
</protein>
<keyword evidence="3" id="KW-1185">Reference proteome</keyword>
<dbReference type="InterPro" id="IPR005122">
    <property type="entry name" value="Uracil-DNA_glycosylase-like"/>
</dbReference>
<dbReference type="InterPro" id="IPR047124">
    <property type="entry name" value="HI_0220.2"/>
</dbReference>
<dbReference type="CDD" id="cd10033">
    <property type="entry name" value="UDG_like"/>
    <property type="match status" value="1"/>
</dbReference>
<dbReference type="SMART" id="SM00987">
    <property type="entry name" value="UreE_C"/>
    <property type="match status" value="1"/>
</dbReference>
<gene>
    <name evidence="2" type="ORF">SAMN02745124_04095</name>
</gene>
<sequence length="192" mass="21299">MCGVAAMNSFDDLLAQIRSCTLCAAELPNGPRPIVQIHPAARILIAGQAPGRTVHESGLPFDDPSGARLRSWLGITADTFYDPQLFALVPMAFCYPGSGRSGDLPPPPRCAETWRDRLLSLLPDLQLTVVLGQYAQAYHFRDGRSTLTERVAAWRDYWPELVPLPHPSPRNALWLRRIHGSKKRCCRPCNNG</sequence>
<dbReference type="Gene3D" id="3.40.470.10">
    <property type="entry name" value="Uracil-DNA glycosylase-like domain"/>
    <property type="match status" value="1"/>
</dbReference>
<dbReference type="PANTHER" id="PTHR42160">
    <property type="entry name" value="URACIL-DNA GLYCOSYLASE SUPERFAMILY PROTEIN"/>
    <property type="match status" value="1"/>
</dbReference>
<dbReference type="EMBL" id="FQXS01000039">
    <property type="protein sequence ID" value="SHI11980.1"/>
    <property type="molecule type" value="Genomic_DNA"/>
</dbReference>
<dbReference type="AlphaFoldDB" id="A0A1M5YIY7"/>
<name>A0A1M5YIY7_9BACT</name>
<dbReference type="InterPro" id="IPR036895">
    <property type="entry name" value="Uracil-DNA_glycosylase-like_sf"/>
</dbReference>
<dbReference type="SUPFAM" id="SSF52141">
    <property type="entry name" value="Uracil-DNA glycosylase-like"/>
    <property type="match status" value="1"/>
</dbReference>
<dbReference type="Proteomes" id="UP000184139">
    <property type="component" value="Unassembled WGS sequence"/>
</dbReference>